<keyword evidence="1" id="KW-0732">Signal</keyword>
<evidence type="ECO:0000313" key="2">
    <source>
        <dbReference type="EMBL" id="MBZ5710151.1"/>
    </source>
</evidence>
<dbReference type="EMBL" id="JAIRAU010000012">
    <property type="protein sequence ID" value="MBZ5710151.1"/>
    <property type="molecule type" value="Genomic_DNA"/>
</dbReference>
<reference evidence="2" key="1">
    <citation type="submission" date="2021-08" db="EMBL/GenBank/DDBJ databases">
        <authorList>
            <person name="Stevens D.C."/>
        </authorList>
    </citation>
    <scope>NUCLEOTIDE SEQUENCE</scope>
    <source>
        <strain evidence="2">DSM 53165</strain>
    </source>
</reference>
<evidence type="ECO:0008006" key="4">
    <source>
        <dbReference type="Google" id="ProtNLM"/>
    </source>
</evidence>
<accession>A0ABS7TPK0</accession>
<keyword evidence="3" id="KW-1185">Reference proteome</keyword>
<organism evidence="2 3">
    <name type="scientific">Nannocystis pusilla</name>
    <dbReference type="NCBI Taxonomy" id="889268"/>
    <lineage>
        <taxon>Bacteria</taxon>
        <taxon>Pseudomonadati</taxon>
        <taxon>Myxococcota</taxon>
        <taxon>Polyangia</taxon>
        <taxon>Nannocystales</taxon>
        <taxon>Nannocystaceae</taxon>
        <taxon>Nannocystis</taxon>
    </lineage>
</organism>
<name>A0ABS7TPK0_9BACT</name>
<protein>
    <recommendedName>
        <fullName evidence="4">Lipoprotein</fullName>
    </recommendedName>
</protein>
<feature type="chain" id="PRO_5045994030" description="Lipoprotein" evidence="1">
    <location>
        <begin position="20"/>
        <end position="177"/>
    </location>
</feature>
<evidence type="ECO:0000256" key="1">
    <source>
        <dbReference type="SAM" id="SignalP"/>
    </source>
</evidence>
<feature type="signal peptide" evidence="1">
    <location>
        <begin position="1"/>
        <end position="19"/>
    </location>
</feature>
<dbReference type="RefSeq" id="WP_224191923.1">
    <property type="nucleotide sequence ID" value="NZ_JAIRAU010000012.1"/>
</dbReference>
<sequence length="177" mass="18582">MIHAPPLLLVLAVALVAPACDDLDLFCEPVPALPGNQSAHDLEACPELPPGVAPIDGLAVARAVSRFDGLVLTMSTRPLACGEPASQHGYCASDDDLGLTLGLRAEESVPGTYPLRTPVYVEFETPEARVHGGHSKLHLADVELFAVTDTCVTGRIVGLVDQHGPFDGGFRAPRCTP</sequence>
<gene>
    <name evidence="2" type="ORF">K7C98_12875</name>
</gene>
<dbReference type="Proteomes" id="UP001139031">
    <property type="component" value="Unassembled WGS sequence"/>
</dbReference>
<evidence type="ECO:0000313" key="3">
    <source>
        <dbReference type="Proteomes" id="UP001139031"/>
    </source>
</evidence>
<comment type="caution">
    <text evidence="2">The sequence shown here is derived from an EMBL/GenBank/DDBJ whole genome shotgun (WGS) entry which is preliminary data.</text>
</comment>
<proteinExistence type="predicted"/>